<dbReference type="PANTHER" id="PTHR43806:SF66">
    <property type="entry name" value="SERIN ENDOPEPTIDASE"/>
    <property type="match status" value="1"/>
</dbReference>
<dbReference type="SUPFAM" id="SSF52025">
    <property type="entry name" value="PA domain"/>
    <property type="match status" value="1"/>
</dbReference>
<evidence type="ECO:0000256" key="7">
    <source>
        <dbReference type="PIRSR" id="PIRSR615500-1"/>
    </source>
</evidence>
<evidence type="ECO:0000259" key="12">
    <source>
        <dbReference type="Pfam" id="PF06280"/>
    </source>
</evidence>
<keyword evidence="2" id="KW-0964">Secreted</keyword>
<feature type="domain" description="C5a peptidase/Subtilisin-like protease SBT2-like Fn3-like" evidence="12">
    <location>
        <begin position="605"/>
        <end position="710"/>
    </location>
</feature>
<dbReference type="GO" id="GO:0004252">
    <property type="term" value="F:serine-type endopeptidase activity"/>
    <property type="evidence" value="ECO:0007669"/>
    <property type="project" value="UniProtKB-UniRule"/>
</dbReference>
<dbReference type="AlphaFoldDB" id="A0A0F7SRW1"/>
<evidence type="ECO:0000256" key="9">
    <source>
        <dbReference type="SAM" id="SignalP"/>
    </source>
</evidence>
<keyword evidence="5 8" id="KW-0378">Hydrolase</keyword>
<dbReference type="PROSITE" id="PS00138">
    <property type="entry name" value="SUBTILASE_SER"/>
    <property type="match status" value="1"/>
</dbReference>
<dbReference type="InterPro" id="IPR023828">
    <property type="entry name" value="Peptidase_S8_Ser-AS"/>
</dbReference>
<feature type="chain" id="PRO_5002522109" evidence="9">
    <location>
        <begin position="22"/>
        <end position="871"/>
    </location>
</feature>
<keyword evidence="2" id="KW-0134">Cell wall</keyword>
<dbReference type="Gene3D" id="3.40.50.200">
    <property type="entry name" value="Peptidase S8/S53 domain"/>
    <property type="match status" value="1"/>
</dbReference>
<feature type="signal peptide" evidence="9">
    <location>
        <begin position="1"/>
        <end position="21"/>
    </location>
</feature>
<feature type="domain" description="Peptidase S8/S53" evidence="10">
    <location>
        <begin position="162"/>
        <end position="565"/>
    </location>
</feature>
<dbReference type="InterPro" id="IPR046450">
    <property type="entry name" value="PA_dom_sf"/>
</dbReference>
<proteinExistence type="inferred from homology"/>
<feature type="active site" description="Charge relay system" evidence="7 8">
    <location>
        <position position="171"/>
    </location>
</feature>
<dbReference type="PRINTS" id="PR00723">
    <property type="entry name" value="SUBTILISIN"/>
</dbReference>
<dbReference type="PANTHER" id="PTHR43806">
    <property type="entry name" value="PEPTIDASE S8"/>
    <property type="match status" value="1"/>
</dbReference>
<organism evidence="13">
    <name type="scientific">Phaffia rhodozyma</name>
    <name type="common">Yeast</name>
    <name type="synonym">Xanthophyllomyces dendrorhous</name>
    <dbReference type="NCBI Taxonomy" id="264483"/>
    <lineage>
        <taxon>Eukaryota</taxon>
        <taxon>Fungi</taxon>
        <taxon>Dikarya</taxon>
        <taxon>Basidiomycota</taxon>
        <taxon>Agaricomycotina</taxon>
        <taxon>Tremellomycetes</taxon>
        <taxon>Cystofilobasidiales</taxon>
        <taxon>Mrakiaceae</taxon>
        <taxon>Phaffia</taxon>
    </lineage>
</organism>
<dbReference type="InterPro" id="IPR034187">
    <property type="entry name" value="Peptidases_S8_5"/>
</dbReference>
<dbReference type="PROSITE" id="PS00137">
    <property type="entry name" value="SUBTILASE_HIS"/>
    <property type="match status" value="1"/>
</dbReference>
<dbReference type="InterPro" id="IPR015500">
    <property type="entry name" value="Peptidase_S8_subtilisin-rel"/>
</dbReference>
<evidence type="ECO:0000259" key="10">
    <source>
        <dbReference type="Pfam" id="PF00082"/>
    </source>
</evidence>
<reference evidence="13" key="1">
    <citation type="submission" date="2014-08" db="EMBL/GenBank/DDBJ databases">
        <authorList>
            <person name="Sharma Rahul"/>
            <person name="Thines Marco"/>
        </authorList>
    </citation>
    <scope>NUCLEOTIDE SEQUENCE</scope>
</reference>
<dbReference type="GO" id="GO:0006508">
    <property type="term" value="P:proteolysis"/>
    <property type="evidence" value="ECO:0007669"/>
    <property type="project" value="UniProtKB-KW"/>
</dbReference>
<feature type="domain" description="PA" evidence="11">
    <location>
        <begin position="386"/>
        <end position="438"/>
    </location>
</feature>
<dbReference type="InterPro" id="IPR010435">
    <property type="entry name" value="C5a/SBT2-like_Fn3"/>
</dbReference>
<evidence type="ECO:0000256" key="2">
    <source>
        <dbReference type="ARBA" id="ARBA00022512"/>
    </source>
</evidence>
<dbReference type="Pfam" id="PF06280">
    <property type="entry name" value="fn3_5"/>
    <property type="match status" value="1"/>
</dbReference>
<evidence type="ECO:0000256" key="8">
    <source>
        <dbReference type="PROSITE-ProRule" id="PRU01240"/>
    </source>
</evidence>
<evidence type="ECO:0000256" key="5">
    <source>
        <dbReference type="ARBA" id="ARBA00022801"/>
    </source>
</evidence>
<dbReference type="GO" id="GO:0016020">
    <property type="term" value="C:membrane"/>
    <property type="evidence" value="ECO:0007669"/>
    <property type="project" value="InterPro"/>
</dbReference>
<keyword evidence="3 8" id="KW-0645">Protease</keyword>
<dbReference type="PROSITE" id="PS51892">
    <property type="entry name" value="SUBTILASE"/>
    <property type="match status" value="1"/>
</dbReference>
<dbReference type="InterPro" id="IPR036852">
    <property type="entry name" value="Peptidase_S8/S53_dom_sf"/>
</dbReference>
<evidence type="ECO:0000256" key="3">
    <source>
        <dbReference type="ARBA" id="ARBA00022670"/>
    </source>
</evidence>
<dbReference type="InterPro" id="IPR050131">
    <property type="entry name" value="Peptidase_S8_subtilisin-like"/>
</dbReference>
<keyword evidence="6 8" id="KW-0720">Serine protease</keyword>
<feature type="active site" description="Charge relay system" evidence="7 8">
    <location>
        <position position="531"/>
    </location>
</feature>
<dbReference type="CDD" id="cd07489">
    <property type="entry name" value="Peptidases_S8_5"/>
    <property type="match status" value="1"/>
</dbReference>
<dbReference type="Pfam" id="PF00082">
    <property type="entry name" value="Peptidase_S8"/>
    <property type="match status" value="1"/>
</dbReference>
<keyword evidence="4 9" id="KW-0732">Signal</keyword>
<evidence type="ECO:0000256" key="4">
    <source>
        <dbReference type="ARBA" id="ARBA00022729"/>
    </source>
</evidence>
<feature type="active site" description="Charge relay system" evidence="7 8">
    <location>
        <position position="220"/>
    </location>
</feature>
<evidence type="ECO:0000256" key="1">
    <source>
        <dbReference type="ARBA" id="ARBA00011073"/>
    </source>
</evidence>
<dbReference type="Gene3D" id="3.50.30.30">
    <property type="match status" value="1"/>
</dbReference>
<dbReference type="EMBL" id="LN483142">
    <property type="protein sequence ID" value="CED82778.1"/>
    <property type="molecule type" value="Genomic_DNA"/>
</dbReference>
<accession>A0A0F7SRW1</accession>
<dbReference type="InterPro" id="IPR000209">
    <property type="entry name" value="Peptidase_S8/S53_dom"/>
</dbReference>
<evidence type="ECO:0000259" key="11">
    <source>
        <dbReference type="Pfam" id="PF02225"/>
    </source>
</evidence>
<dbReference type="InterPro" id="IPR003137">
    <property type="entry name" value="PA_domain"/>
</dbReference>
<dbReference type="InterPro" id="IPR022398">
    <property type="entry name" value="Peptidase_S8_His-AS"/>
</dbReference>
<sequence length="871" mass="92826">MKNLYTLAALVLSGALSVVSAKVVDSSQLLHKAVTDGYVPHKWIVEFAPKTRKRTVNPHDHFRENMRKSGIPYDVVHTYDTTDLFVGASINVDDANEAIIKSFPGVINAYRVRKVPRPRLFQGQNDVLSGTRRNLDGQPATDSYSTHMMTGVDRLHAEGILGKGVVIAEIDSGIDYNHPALGGCFGPGCKVEGGFDFVGDDYDGSNEPVSGNDPMDCGGHGTHVAGIIGANANPLNFTGVAPEATLRIYRVFGCEGGSQNDVVMAAMIRAAEEKSDIIQMSLGGPAGWTTDPESVLAARIAKRGIVMSIAAGNDGTEGLFYSSAPSSGIDVISVASFDNIVTPSKSAELISPERYPSISLVGSVKVDPTISSPLFISNTDTSIIDDGCYPFNTSLTGKVAVIKRGSCTYAVKAENVQEAGGSIMLIYNNDESPITRLTGIPTVNYTGAAIAMADGLAIVAAYVNDPTIKISFPEGYVEFPNDLTGGLVSYFTTYGLTNDLYVKPSVGAPGGKILSTYPLALGGYTVGSGTSMSTPYISGVAALFISKNGRSKPKTIKSIFETHARPLPSSLDTTEIHTVVQQGGGLIDAYAAVHYQTVLSVSEFALNDTDRPITNANFTITNKGPNAVTYQISHVPAQTVYTFTDGDSQPNLDVPVTNDGATVWFNVQSITIKAGEAGQVTVGFEAPVLNGKSVPIYSGYIRVQSDDQTLQILYAGVADGSVHTEDHPAYTFVGNDVPLLAVRLLGGTPSLVVDLVAADTNFTSSINRRSEGELSYGVTVPVAPESLGSLIQYTYNYRNIPDSTENYEGYYLLDLTSDSNGFTWVDSSRNINKVPNGSYKILVRALKFFGDATKNEDYESWLSPVFTVAQP</sequence>
<evidence type="ECO:0000256" key="6">
    <source>
        <dbReference type="ARBA" id="ARBA00022825"/>
    </source>
</evidence>
<comment type="similarity">
    <text evidence="1 8">Belongs to the peptidase S8 family.</text>
</comment>
<name>A0A0F7SRW1_PHARH</name>
<dbReference type="GO" id="GO:0005615">
    <property type="term" value="C:extracellular space"/>
    <property type="evidence" value="ECO:0007669"/>
    <property type="project" value="TreeGrafter"/>
</dbReference>
<dbReference type="Pfam" id="PF02225">
    <property type="entry name" value="PA"/>
    <property type="match status" value="1"/>
</dbReference>
<dbReference type="SUPFAM" id="SSF52743">
    <property type="entry name" value="Subtilisin-like"/>
    <property type="match status" value="1"/>
</dbReference>
<evidence type="ECO:0000313" key="13">
    <source>
        <dbReference type="EMBL" id="CED82778.1"/>
    </source>
</evidence>
<protein>
    <submittedName>
        <fullName evidence="13">Subtilisin-like protease</fullName>
    </submittedName>
</protein>